<feature type="region of interest" description="Disordered" evidence="1">
    <location>
        <begin position="240"/>
        <end position="902"/>
    </location>
</feature>
<feature type="compositionally biased region" description="Pro residues" evidence="1">
    <location>
        <begin position="37"/>
        <end position="52"/>
    </location>
</feature>
<feature type="compositionally biased region" description="Polar residues" evidence="1">
    <location>
        <begin position="866"/>
        <end position="878"/>
    </location>
</feature>
<comment type="caution">
    <text evidence="2">The sequence shown here is derived from an EMBL/GenBank/DDBJ whole genome shotgun (WGS) entry which is preliminary data.</text>
</comment>
<feature type="compositionally biased region" description="Low complexity" evidence="1">
    <location>
        <begin position="307"/>
        <end position="326"/>
    </location>
</feature>
<accession>A0A4R0RI03</accession>
<evidence type="ECO:0000313" key="2">
    <source>
        <dbReference type="EMBL" id="TCD66423.1"/>
    </source>
</evidence>
<organism evidence="2 3">
    <name type="scientific">Steccherinum ochraceum</name>
    <dbReference type="NCBI Taxonomy" id="92696"/>
    <lineage>
        <taxon>Eukaryota</taxon>
        <taxon>Fungi</taxon>
        <taxon>Dikarya</taxon>
        <taxon>Basidiomycota</taxon>
        <taxon>Agaricomycotina</taxon>
        <taxon>Agaricomycetes</taxon>
        <taxon>Polyporales</taxon>
        <taxon>Steccherinaceae</taxon>
        <taxon>Steccherinum</taxon>
    </lineage>
</organism>
<dbReference type="OrthoDB" id="10676127at2759"/>
<gene>
    <name evidence="2" type="ORF">EIP91_001359</name>
</gene>
<feature type="compositionally biased region" description="Polar residues" evidence="1">
    <location>
        <begin position="740"/>
        <end position="758"/>
    </location>
</feature>
<feature type="compositionally biased region" description="Polar residues" evidence="1">
    <location>
        <begin position="583"/>
        <end position="597"/>
    </location>
</feature>
<feature type="compositionally biased region" description="Basic and acidic residues" evidence="1">
    <location>
        <begin position="1143"/>
        <end position="1154"/>
    </location>
</feature>
<feature type="region of interest" description="Disordered" evidence="1">
    <location>
        <begin position="1"/>
        <end position="57"/>
    </location>
</feature>
<feature type="region of interest" description="Disordered" evidence="1">
    <location>
        <begin position="1041"/>
        <end position="1191"/>
    </location>
</feature>
<feature type="compositionally biased region" description="Polar residues" evidence="1">
    <location>
        <begin position="410"/>
        <end position="423"/>
    </location>
</feature>
<dbReference type="EMBL" id="RWJN01000135">
    <property type="protein sequence ID" value="TCD66423.1"/>
    <property type="molecule type" value="Genomic_DNA"/>
</dbReference>
<dbReference type="STRING" id="92696.A0A4R0RI03"/>
<keyword evidence="3" id="KW-1185">Reference proteome</keyword>
<feature type="compositionally biased region" description="Polar residues" evidence="1">
    <location>
        <begin position="560"/>
        <end position="572"/>
    </location>
</feature>
<feature type="compositionally biased region" description="Basic and acidic residues" evidence="1">
    <location>
        <begin position="718"/>
        <end position="728"/>
    </location>
</feature>
<feature type="compositionally biased region" description="Low complexity" evidence="1">
    <location>
        <begin position="480"/>
        <end position="508"/>
    </location>
</feature>
<sequence length="1191" mass="125649">MDSIIGLFSTSPRRPQLSPPSPGNKTLSPKRGVRSPPRSPYEPLPYSPPLPTTPIDKRSMDARDLSEYVRVHAPESTSPLIATLVLDKQISAHTLINLTEDDLKTVTDGDGRVAEDLHSISLQLRGHQSHKKHRTLDAIVKDLIKAPPVPSTPSPHEDDFDWSASPLLSATTALPDTRTFPVPIPSALALDTRNTTITANATGSTPPMSSLDALHGLTLTSSPSRTRALHVHFAAAQPGAFDASSGSRDVGGAGETSSEAYGEVLKTPAAPTREELRGHVEDGMGDRDDAQQHEVGGRKEEEENPGVEQQAADVQQAAEAEVQQQEPGCAIPEEPVQDGSGAGVATGKVGNEEVNDAEEDEEDGGEEEEEEEDEDDEDEDEDDDDEDGDDDDDDDDADVEDEGEEDDLAQTVQAEDISPTSAAVTEEAPVSAPSQTVPIEDTTTEPPSSTRVDPSEPSVVVGDASTSEAAHSTRVEAPESSVASGSANATATSENANTSVAASSTPSAPDEEPSVSPAPVPQATGSGAPNSPDDDEAKQSPDGTVDVFEAEQPGVPPTPAQDTSETQQNEPISSVDPEDSAEPQASHTLAQDPSLPQESEAGEENGSGHDDALPTPEVIGSGVTPSTGEDGQSPTGVENPVEPVEQPDISHTLAPGTSESQQELLRGNEGGEGGHSDPSPAPGSGSTADVLEPERIIGNAEPTEQPEAPHTPVQGTPESREGEHRENEGGLGSASGSGAPENSSATTNDPGNDPNDLSLQIGRPTSLDDTQHAEPQSNETLPSDTLLNQTAPAETRPETQLDAEEQGETRNREADEEPVDSDFGSGLTTPEMINHPIPHDPMANPVQPAEKNPPPVDSQLVAPESTEPQPAGQQSEQSDPAHPPSTESPPEVEEVTQQSADAPVTGQLEEEPLLIDLNSDVTQLPEGTGEGIREFFRALDGIFFTSSASSEELSPVDFPFGLGDPSDLAGDVSFAFPFPFGGDAEDMSIYSTAGTFETAVSREFDGHPQDSFASLAADVGVLSSSAQLLLERVDMLALSDEPKRSSPLESLSTTSKRDSANASVQFPQTQTPPRSPVRTQSTRSLRQRTERALWAPLEGRNPPLIDTPRMRRHSSVAADESHASSSVPPSTTAAQDDPAEQPPPRRSESRRGRLDSSVTSSCFPSFLKPRSPTPSPSRRSRLKEFSHRLFH</sequence>
<feature type="compositionally biased region" description="Polar residues" evidence="1">
    <location>
        <begin position="623"/>
        <end position="636"/>
    </location>
</feature>
<name>A0A4R0RI03_9APHY</name>
<evidence type="ECO:0000256" key="1">
    <source>
        <dbReference type="SAM" id="MobiDB-lite"/>
    </source>
</evidence>
<dbReference type="AlphaFoldDB" id="A0A4R0RI03"/>
<feature type="compositionally biased region" description="Polar residues" evidence="1">
    <location>
        <begin position="773"/>
        <end position="792"/>
    </location>
</feature>
<reference evidence="2 3" key="1">
    <citation type="submission" date="2018-11" db="EMBL/GenBank/DDBJ databases">
        <title>Genome assembly of Steccherinum ochraceum LE-BIN_3174, the white-rot fungus of the Steccherinaceae family (The Residual Polyporoid clade, Polyporales, Basidiomycota).</title>
        <authorList>
            <person name="Fedorova T.V."/>
            <person name="Glazunova O.A."/>
            <person name="Landesman E.O."/>
            <person name="Moiseenko K.V."/>
            <person name="Psurtseva N.V."/>
            <person name="Savinova O.S."/>
            <person name="Shakhova N.V."/>
            <person name="Tyazhelova T.V."/>
            <person name="Vasina D.V."/>
        </authorList>
    </citation>
    <scope>NUCLEOTIDE SEQUENCE [LARGE SCALE GENOMIC DNA]</scope>
    <source>
        <strain evidence="2 3">LE-BIN_3174</strain>
    </source>
</reference>
<dbReference type="Proteomes" id="UP000292702">
    <property type="component" value="Unassembled WGS sequence"/>
</dbReference>
<feature type="compositionally biased region" description="Acidic residues" evidence="1">
    <location>
        <begin position="353"/>
        <end position="408"/>
    </location>
</feature>
<feature type="compositionally biased region" description="Basic and acidic residues" evidence="1">
    <location>
        <begin position="272"/>
        <end position="301"/>
    </location>
</feature>
<evidence type="ECO:0000313" key="3">
    <source>
        <dbReference type="Proteomes" id="UP000292702"/>
    </source>
</evidence>
<feature type="compositionally biased region" description="Low complexity" evidence="1">
    <location>
        <begin position="1123"/>
        <end position="1136"/>
    </location>
</feature>
<feature type="compositionally biased region" description="Polar residues" evidence="1">
    <location>
        <begin position="1047"/>
        <end position="1072"/>
    </location>
</feature>
<protein>
    <submittedName>
        <fullName evidence="2">Uncharacterized protein</fullName>
    </submittedName>
</protein>
<feature type="compositionally biased region" description="Basic and acidic residues" evidence="1">
    <location>
        <begin position="1182"/>
        <end position="1191"/>
    </location>
</feature>
<proteinExistence type="predicted"/>